<protein>
    <recommendedName>
        <fullName evidence="8">RING-type domain-containing protein</fullName>
    </recommendedName>
</protein>
<dbReference type="GO" id="GO:0004842">
    <property type="term" value="F:ubiquitin-protein transferase activity"/>
    <property type="evidence" value="ECO:0007669"/>
    <property type="project" value="InterPro"/>
</dbReference>
<dbReference type="PANTHER" id="PTHR11685">
    <property type="entry name" value="RBR FAMILY RING FINGER AND IBR DOMAIN-CONTAINING"/>
    <property type="match status" value="1"/>
</dbReference>
<evidence type="ECO:0000256" key="4">
    <source>
        <dbReference type="ARBA" id="ARBA00022771"/>
    </source>
</evidence>
<dbReference type="InterPro" id="IPR013083">
    <property type="entry name" value="Znf_RING/FYVE/PHD"/>
</dbReference>
<name>A0A9N8ETY3_9STRA</name>
<dbReference type="Gene3D" id="3.30.40.10">
    <property type="entry name" value="Zinc/RING finger domain, C3HC4 (zinc finger)"/>
    <property type="match status" value="1"/>
</dbReference>
<dbReference type="OrthoDB" id="1431934at2759"/>
<dbReference type="Gene3D" id="1.20.120.1750">
    <property type="match status" value="1"/>
</dbReference>
<organism evidence="9 10">
    <name type="scientific">Seminavis robusta</name>
    <dbReference type="NCBI Taxonomy" id="568900"/>
    <lineage>
        <taxon>Eukaryota</taxon>
        <taxon>Sar</taxon>
        <taxon>Stramenopiles</taxon>
        <taxon>Ochrophyta</taxon>
        <taxon>Bacillariophyta</taxon>
        <taxon>Bacillariophyceae</taxon>
        <taxon>Bacillariophycidae</taxon>
        <taxon>Naviculales</taxon>
        <taxon>Naviculaceae</taxon>
        <taxon>Seminavis</taxon>
    </lineage>
</organism>
<evidence type="ECO:0000256" key="7">
    <source>
        <dbReference type="SAM" id="MobiDB-lite"/>
    </source>
</evidence>
<keyword evidence="2" id="KW-0479">Metal-binding</keyword>
<evidence type="ECO:0000256" key="5">
    <source>
        <dbReference type="ARBA" id="ARBA00022786"/>
    </source>
</evidence>
<comment type="caution">
    <text evidence="9">The sequence shown here is derived from an EMBL/GenBank/DDBJ whole genome shotgun (WGS) entry which is preliminary data.</text>
</comment>
<dbReference type="AlphaFoldDB" id="A0A9N8ETY3"/>
<keyword evidence="10" id="KW-1185">Reference proteome</keyword>
<dbReference type="GO" id="GO:0008270">
    <property type="term" value="F:zinc ion binding"/>
    <property type="evidence" value="ECO:0007669"/>
    <property type="project" value="UniProtKB-KW"/>
</dbReference>
<dbReference type="GO" id="GO:0016567">
    <property type="term" value="P:protein ubiquitination"/>
    <property type="evidence" value="ECO:0007669"/>
    <property type="project" value="InterPro"/>
</dbReference>
<keyword evidence="4" id="KW-0863">Zinc-finger</keyword>
<evidence type="ECO:0000313" key="9">
    <source>
        <dbReference type="EMBL" id="CAB9525481.1"/>
    </source>
</evidence>
<evidence type="ECO:0000259" key="8">
    <source>
        <dbReference type="PROSITE" id="PS51873"/>
    </source>
</evidence>
<gene>
    <name evidence="9" type="ORF">SEMRO_1683_G290890.1</name>
</gene>
<evidence type="ECO:0000256" key="2">
    <source>
        <dbReference type="ARBA" id="ARBA00022723"/>
    </source>
</evidence>
<reference evidence="9" key="1">
    <citation type="submission" date="2020-06" db="EMBL/GenBank/DDBJ databases">
        <authorList>
            <consortium name="Plant Systems Biology data submission"/>
        </authorList>
    </citation>
    <scope>NUCLEOTIDE SEQUENCE</scope>
    <source>
        <strain evidence="9">D6</strain>
    </source>
</reference>
<proteinExistence type="predicted"/>
<keyword evidence="3" id="KW-0677">Repeat</keyword>
<keyword evidence="5" id="KW-0833">Ubl conjugation pathway</keyword>
<evidence type="ECO:0000256" key="6">
    <source>
        <dbReference type="ARBA" id="ARBA00022833"/>
    </source>
</evidence>
<dbReference type="PROSITE" id="PS51873">
    <property type="entry name" value="TRIAD"/>
    <property type="match status" value="1"/>
</dbReference>
<dbReference type="EMBL" id="CAICTM010001681">
    <property type="protein sequence ID" value="CAB9525481.1"/>
    <property type="molecule type" value="Genomic_DNA"/>
</dbReference>
<keyword evidence="1" id="KW-0808">Transferase</keyword>
<evidence type="ECO:0000256" key="3">
    <source>
        <dbReference type="ARBA" id="ARBA00022737"/>
    </source>
</evidence>
<dbReference type="SUPFAM" id="SSF57850">
    <property type="entry name" value="RING/U-box"/>
    <property type="match status" value="2"/>
</dbReference>
<feature type="region of interest" description="Disordered" evidence="7">
    <location>
        <begin position="1"/>
        <end position="34"/>
    </location>
</feature>
<sequence length="372" mass="42265">MPRGYLKNCTGSGKKRGRGGSSRRTVESDRARGSLALAQRKVDLEDNAFVSEDSKRRLQKARRSRGRRGQPIADPERNDIVLSGPEQLPRRTMQKPNIQKVLPGDAGTTTTGTCAICLEEDVALVRLFKNCQHALACSACLRQVYVRHAQKDVAQYPLRCFHPSCSKILQQTQLERLALDSAELSKHYRWTVLAKSYQNPQSKVLHCPSCDHPRQTAQQALPTHDQLQTFSCRSCGSTFGLHHFLAGKEIRSRVLDAKATQNERSLQAYRRRRAIGSTMDMQKFLRRANAMFFREMAKERINSSRATTVRQTRRVLETLPSDGVGQNSGWTLCPRCRIVISKGDGCDHMRCVCGWDFSWREAREYWREAQGL</sequence>
<evidence type="ECO:0000313" key="10">
    <source>
        <dbReference type="Proteomes" id="UP001153069"/>
    </source>
</evidence>
<accession>A0A9N8ETY3</accession>
<keyword evidence="6" id="KW-0862">Zinc</keyword>
<dbReference type="InterPro" id="IPR044066">
    <property type="entry name" value="TRIAD_supradom"/>
</dbReference>
<evidence type="ECO:0000256" key="1">
    <source>
        <dbReference type="ARBA" id="ARBA00022679"/>
    </source>
</evidence>
<feature type="region of interest" description="Disordered" evidence="7">
    <location>
        <begin position="50"/>
        <end position="82"/>
    </location>
</feature>
<dbReference type="Proteomes" id="UP001153069">
    <property type="component" value="Unassembled WGS sequence"/>
</dbReference>
<feature type="compositionally biased region" description="Basic residues" evidence="7">
    <location>
        <begin position="57"/>
        <end position="68"/>
    </location>
</feature>
<dbReference type="InterPro" id="IPR031127">
    <property type="entry name" value="E3_UB_ligase_RBR"/>
</dbReference>
<feature type="domain" description="RING-type" evidence="8">
    <location>
        <begin position="110"/>
        <end position="372"/>
    </location>
</feature>